<sequence length="190" mass="20233">MFNLRIAASMAACSALVFAGVAGSVSASNDSTMTPENLLPMFQSAASTNDAFPAEVKPEELGIAAQAESRSLGSDSVARYWVTLSERSQVCLVMYIPGGYEVAGSTCGTLTDFNQKGLKLKLRSNIDGNIVSRVAYLFPSDVELTSLTADSRGTESENFVALTPEQNADLTPRDLARSGHSDFVFYPIGE</sequence>
<name>A0A3S9PWI7_9ACTO</name>
<dbReference type="Proteomes" id="UP000280344">
    <property type="component" value="Chromosome"/>
</dbReference>
<feature type="signal peptide" evidence="1">
    <location>
        <begin position="1"/>
        <end position="19"/>
    </location>
</feature>
<dbReference type="RefSeq" id="WP_126703460.1">
    <property type="nucleotide sequence ID" value="NZ_CP034593.1"/>
</dbReference>
<protein>
    <submittedName>
        <fullName evidence="2">Uncharacterized protein</fullName>
    </submittedName>
</protein>
<evidence type="ECO:0000313" key="2">
    <source>
        <dbReference type="EMBL" id="AZQ76652.1"/>
    </source>
</evidence>
<dbReference type="KEGG" id="flh:EJ997_04145"/>
<feature type="chain" id="PRO_5039574354" evidence="1">
    <location>
        <begin position="20"/>
        <end position="190"/>
    </location>
</feature>
<dbReference type="OrthoDB" id="9916437at2"/>
<gene>
    <name evidence="2" type="ORF">EJ997_04145</name>
</gene>
<accession>A0A3S9PWI7</accession>
<organism evidence="2 3">
    <name type="scientific">Flaviflexus ciconiae</name>
    <dbReference type="NCBI Taxonomy" id="2496867"/>
    <lineage>
        <taxon>Bacteria</taxon>
        <taxon>Bacillati</taxon>
        <taxon>Actinomycetota</taxon>
        <taxon>Actinomycetes</taxon>
        <taxon>Actinomycetales</taxon>
        <taxon>Actinomycetaceae</taxon>
        <taxon>Flaviflexus</taxon>
    </lineage>
</organism>
<dbReference type="EMBL" id="CP034593">
    <property type="protein sequence ID" value="AZQ76652.1"/>
    <property type="molecule type" value="Genomic_DNA"/>
</dbReference>
<keyword evidence="3" id="KW-1185">Reference proteome</keyword>
<evidence type="ECO:0000313" key="3">
    <source>
        <dbReference type="Proteomes" id="UP000280344"/>
    </source>
</evidence>
<dbReference type="AlphaFoldDB" id="A0A3S9PWI7"/>
<keyword evidence="1" id="KW-0732">Signal</keyword>
<reference evidence="2 3" key="1">
    <citation type="submission" date="2018-12" db="EMBL/GenBank/DDBJ databases">
        <title>Complete genome sequence of Flaviflexus sp. H23T48.</title>
        <authorList>
            <person name="Bae J.-W."/>
            <person name="Lee J.-Y."/>
        </authorList>
    </citation>
    <scope>NUCLEOTIDE SEQUENCE [LARGE SCALE GENOMIC DNA]</scope>
    <source>
        <strain evidence="2 3">H23T48</strain>
    </source>
</reference>
<evidence type="ECO:0000256" key="1">
    <source>
        <dbReference type="SAM" id="SignalP"/>
    </source>
</evidence>
<proteinExistence type="predicted"/>